<dbReference type="EMBL" id="QKKF02010319">
    <property type="protein sequence ID" value="RZF44758.1"/>
    <property type="molecule type" value="Genomic_DNA"/>
</dbReference>
<evidence type="ECO:0000256" key="5">
    <source>
        <dbReference type="PROSITE-ProRule" id="PRU00339"/>
    </source>
</evidence>
<keyword evidence="6" id="KW-0175">Coiled coil</keyword>
<dbReference type="InterPro" id="IPR011990">
    <property type="entry name" value="TPR-like_helical_dom_sf"/>
</dbReference>
<dbReference type="PANTHER" id="PTHR12558:SF13">
    <property type="entry name" value="CELL DIVISION CYCLE PROTEIN 27 HOMOLOG"/>
    <property type="match status" value="1"/>
</dbReference>
<reference evidence="8 9" key="1">
    <citation type="journal article" date="2017" name="Gigascience">
        <title>Genome sequence of the small brown planthopper, Laodelphax striatellus.</title>
        <authorList>
            <person name="Zhu J."/>
            <person name="Jiang F."/>
            <person name="Wang X."/>
            <person name="Yang P."/>
            <person name="Bao Y."/>
            <person name="Zhao W."/>
            <person name="Wang W."/>
            <person name="Lu H."/>
            <person name="Wang Q."/>
            <person name="Cui N."/>
            <person name="Li J."/>
            <person name="Chen X."/>
            <person name="Luo L."/>
            <person name="Yu J."/>
            <person name="Kang L."/>
            <person name="Cui F."/>
        </authorList>
    </citation>
    <scope>NUCLEOTIDE SEQUENCE [LARGE SCALE GENOMIC DNA]</scope>
    <source>
        <strain evidence="8">Lst14</strain>
    </source>
</reference>
<dbReference type="InParanoid" id="A0A482XHF0"/>
<keyword evidence="1" id="KW-0677">Repeat</keyword>
<evidence type="ECO:0000256" key="1">
    <source>
        <dbReference type="ARBA" id="ARBA00022737"/>
    </source>
</evidence>
<dbReference type="AlphaFoldDB" id="A0A482XHF0"/>
<gene>
    <name evidence="8" type="ORF">LSTR_LSTR000710</name>
</gene>
<comment type="caution">
    <text evidence="8">The sequence shown here is derived from an EMBL/GenBank/DDBJ whole genome shotgun (WGS) entry which is preliminary data.</text>
</comment>
<evidence type="ECO:0000313" key="9">
    <source>
        <dbReference type="Proteomes" id="UP000291343"/>
    </source>
</evidence>
<dbReference type="Gene3D" id="1.25.40.10">
    <property type="entry name" value="Tetratricopeptide repeat domain"/>
    <property type="match status" value="1"/>
</dbReference>
<evidence type="ECO:0000256" key="3">
    <source>
        <dbReference type="ARBA" id="ARBA00038210"/>
    </source>
</evidence>
<protein>
    <recommendedName>
        <fullName evidence="4">Cell division cycle protein 27 homolog</fullName>
    </recommendedName>
</protein>
<feature type="coiled-coil region" evidence="6">
    <location>
        <begin position="41"/>
        <end position="68"/>
    </location>
</feature>
<evidence type="ECO:0000256" key="6">
    <source>
        <dbReference type="SAM" id="Coils"/>
    </source>
</evidence>
<dbReference type="InterPro" id="IPR038645">
    <property type="entry name" value="TTC5_OB_sf"/>
</dbReference>
<dbReference type="InterPro" id="IPR032076">
    <property type="entry name" value="TTC5_OB"/>
</dbReference>
<dbReference type="STRING" id="195883.A0A482XHF0"/>
<dbReference type="Pfam" id="PF07719">
    <property type="entry name" value="TPR_2"/>
    <property type="match status" value="1"/>
</dbReference>
<accession>A0A482XHF0</accession>
<dbReference type="OrthoDB" id="423589at2759"/>
<dbReference type="SMART" id="SM00028">
    <property type="entry name" value="TPR"/>
    <property type="match status" value="3"/>
</dbReference>
<evidence type="ECO:0000259" key="7">
    <source>
        <dbReference type="Pfam" id="PF16669"/>
    </source>
</evidence>
<evidence type="ECO:0000313" key="8">
    <source>
        <dbReference type="EMBL" id="RZF44758.1"/>
    </source>
</evidence>
<dbReference type="InterPro" id="IPR013105">
    <property type="entry name" value="TPR_2"/>
</dbReference>
<keyword evidence="2 5" id="KW-0802">TPR repeat</keyword>
<dbReference type="PANTHER" id="PTHR12558">
    <property type="entry name" value="CELL DIVISION CYCLE 16,23,27"/>
    <property type="match status" value="1"/>
</dbReference>
<dbReference type="Pfam" id="PF16669">
    <property type="entry name" value="TTC5_OB"/>
    <property type="match status" value="1"/>
</dbReference>
<dbReference type="Proteomes" id="UP000291343">
    <property type="component" value="Unassembled WGS sequence"/>
</dbReference>
<sequence length="448" mass="50905">MEEKISTSEETEVGEDKMKILEAAVDELYSYNDHYFEHHDLSEANLKNKRINDRLDEVLKKFEEYKAEVVALPENRAKYWYQLGRAHNVLPSYSVKAEEALAKAVKLDPKLIPAWNQLGECYWKKDNFQEAKNCFQGALSQSENKVSLRNLSILARQDLAENFKEKVKNVELGVSLARQAVQIDTNDGVSWSILGNAYLVQFFTMQQNAQSLKLAMSAYAQAEKDPAAKNSPDLHYNKAVAYKYEEKYEEALLGFTRAKELDPTWDAPKTKQQQLLRFLDNILEMVRTKGKLKAKRLNFLLQSIDNKHLGPFADGSFKTNNGKSCRLEHVNLSDLNSGLNSEKVILGKVICSVHDDDSVPFTFCIIDKQQTVIPVMLYNLSEGKGVIIGDSVAIPEPLLKCFQFNFNSKVYKFNSIRVNSPLVMVVNGKALSKDYMASVQFSTFTLHQ</sequence>
<dbReference type="InterPro" id="IPR019734">
    <property type="entry name" value="TPR_rpt"/>
</dbReference>
<dbReference type="SUPFAM" id="SSF48452">
    <property type="entry name" value="TPR-like"/>
    <property type="match status" value="1"/>
</dbReference>
<feature type="domain" description="Tetratricopeptide repeat protein 5 OB fold" evidence="7">
    <location>
        <begin position="327"/>
        <end position="439"/>
    </location>
</feature>
<name>A0A482XHF0_LAOST</name>
<comment type="similarity">
    <text evidence="3">Belongs to the APC3/CDC27 family.</text>
</comment>
<proteinExistence type="inferred from homology"/>
<dbReference type="PROSITE" id="PS50005">
    <property type="entry name" value="TPR"/>
    <property type="match status" value="2"/>
</dbReference>
<evidence type="ECO:0000256" key="4">
    <source>
        <dbReference type="ARBA" id="ARBA00039307"/>
    </source>
</evidence>
<dbReference type="Gene3D" id="2.40.50.550">
    <property type="match status" value="1"/>
</dbReference>
<keyword evidence="9" id="KW-1185">Reference proteome</keyword>
<dbReference type="SMR" id="A0A482XHF0"/>
<feature type="repeat" description="TPR" evidence="5">
    <location>
        <begin position="232"/>
        <end position="265"/>
    </location>
</feature>
<feature type="repeat" description="TPR" evidence="5">
    <location>
        <begin position="112"/>
        <end position="145"/>
    </location>
</feature>
<evidence type="ECO:0000256" key="2">
    <source>
        <dbReference type="ARBA" id="ARBA00022803"/>
    </source>
</evidence>
<dbReference type="Pfam" id="PF13181">
    <property type="entry name" value="TPR_8"/>
    <property type="match status" value="1"/>
</dbReference>
<organism evidence="8 9">
    <name type="scientific">Laodelphax striatellus</name>
    <name type="common">Small brown planthopper</name>
    <name type="synonym">Delphax striatella</name>
    <dbReference type="NCBI Taxonomy" id="195883"/>
    <lineage>
        <taxon>Eukaryota</taxon>
        <taxon>Metazoa</taxon>
        <taxon>Ecdysozoa</taxon>
        <taxon>Arthropoda</taxon>
        <taxon>Hexapoda</taxon>
        <taxon>Insecta</taxon>
        <taxon>Pterygota</taxon>
        <taxon>Neoptera</taxon>
        <taxon>Paraneoptera</taxon>
        <taxon>Hemiptera</taxon>
        <taxon>Auchenorrhyncha</taxon>
        <taxon>Fulgoroidea</taxon>
        <taxon>Delphacidae</taxon>
        <taxon>Criomorphinae</taxon>
        <taxon>Laodelphax</taxon>
    </lineage>
</organism>